<evidence type="ECO:0000313" key="1">
    <source>
        <dbReference type="EMBL" id="GEX44186.1"/>
    </source>
</evidence>
<dbReference type="AlphaFoldDB" id="A0A699H6D9"/>
<name>A0A699H6D9_TANCI</name>
<protein>
    <recommendedName>
        <fullName evidence="2">Integrase, catalytic region, zinc finger, CCHC-type, peptidase aspartic, catalytic</fullName>
    </recommendedName>
</protein>
<feature type="non-terminal residue" evidence="1">
    <location>
        <position position="1"/>
    </location>
</feature>
<proteinExistence type="predicted"/>
<evidence type="ECO:0008006" key="2">
    <source>
        <dbReference type="Google" id="ProtNLM"/>
    </source>
</evidence>
<gene>
    <name evidence="1" type="ORF">Tci_316161</name>
</gene>
<comment type="caution">
    <text evidence="1">The sequence shown here is derived from an EMBL/GenBank/DDBJ whole genome shotgun (WGS) entry which is preliminary data.</text>
</comment>
<dbReference type="EMBL" id="BKCJ010108516">
    <property type="protein sequence ID" value="GEX44186.1"/>
    <property type="molecule type" value="Genomic_DNA"/>
</dbReference>
<accession>A0A699H6D9</accession>
<sequence>AEFIDSDWAEYMESDWNGPIFVLVIRNQNGNVVAARAENNGNRNNANQTRCYNFHRVGHYSRNYIARPMRRDSAYLQTQLLIAQKEEAGIQLQAKEFDLMVVVICEEIEEVNGNFILMANLQSWISKSLLSKKTQKKQHSLYNDNVFLDKHDPPSVYDSKETLQLAQEICLKMKQQDKEIKPTNYATINKHSEVFVSQKAKSQEEVYFLNASKPASVSNRVFKLILIPDDESSDDTPTKSVTQKFLNEVIDTIVTLPRVVKSKMSLTTSTWSSHIHQEIQKVFKDEIASIVNQINASVKKTENLGSKESLASLRPRKSRTRFRWLSTGRTFDLNGKLLDNSNTKAENEIFACDNAIILDYDDLQWGNILITLVYFIKDLGHNMFLFVNFCDSDLEVAFRRNTCFVKNLDGVDLLKENHSTNLYEMTSSSPISLMALATSAKS</sequence>
<reference evidence="1" key="1">
    <citation type="journal article" date="2019" name="Sci. Rep.">
        <title>Draft genome of Tanacetum cinerariifolium, the natural source of mosquito coil.</title>
        <authorList>
            <person name="Yamashiro T."/>
            <person name="Shiraishi A."/>
            <person name="Satake H."/>
            <person name="Nakayama K."/>
        </authorList>
    </citation>
    <scope>NUCLEOTIDE SEQUENCE</scope>
</reference>
<organism evidence="1">
    <name type="scientific">Tanacetum cinerariifolium</name>
    <name type="common">Dalmatian daisy</name>
    <name type="synonym">Chrysanthemum cinerariifolium</name>
    <dbReference type="NCBI Taxonomy" id="118510"/>
    <lineage>
        <taxon>Eukaryota</taxon>
        <taxon>Viridiplantae</taxon>
        <taxon>Streptophyta</taxon>
        <taxon>Embryophyta</taxon>
        <taxon>Tracheophyta</taxon>
        <taxon>Spermatophyta</taxon>
        <taxon>Magnoliopsida</taxon>
        <taxon>eudicotyledons</taxon>
        <taxon>Gunneridae</taxon>
        <taxon>Pentapetalae</taxon>
        <taxon>asterids</taxon>
        <taxon>campanulids</taxon>
        <taxon>Asterales</taxon>
        <taxon>Asteraceae</taxon>
        <taxon>Asteroideae</taxon>
        <taxon>Anthemideae</taxon>
        <taxon>Anthemidinae</taxon>
        <taxon>Tanacetum</taxon>
    </lineage>
</organism>